<keyword evidence="2" id="KW-1185">Reference proteome</keyword>
<dbReference type="Proteomes" id="UP001066276">
    <property type="component" value="Chromosome 7"/>
</dbReference>
<sequence length="97" mass="10473">MARIIISQSWEGLPRPHCQADMSVILQSVGAGITPGLKKMRVSAQMLEPRDAAGQSPARFEASAQRQIAQLAAHNGALIYKSDTSGPACQSWVSRQR</sequence>
<accession>A0AAV7PE63</accession>
<name>A0AAV7PE63_PLEWA</name>
<organism evidence="1 2">
    <name type="scientific">Pleurodeles waltl</name>
    <name type="common">Iberian ribbed newt</name>
    <dbReference type="NCBI Taxonomy" id="8319"/>
    <lineage>
        <taxon>Eukaryota</taxon>
        <taxon>Metazoa</taxon>
        <taxon>Chordata</taxon>
        <taxon>Craniata</taxon>
        <taxon>Vertebrata</taxon>
        <taxon>Euteleostomi</taxon>
        <taxon>Amphibia</taxon>
        <taxon>Batrachia</taxon>
        <taxon>Caudata</taxon>
        <taxon>Salamandroidea</taxon>
        <taxon>Salamandridae</taxon>
        <taxon>Pleurodelinae</taxon>
        <taxon>Pleurodeles</taxon>
    </lineage>
</organism>
<evidence type="ECO:0000313" key="1">
    <source>
        <dbReference type="EMBL" id="KAJ1123560.1"/>
    </source>
</evidence>
<gene>
    <name evidence="1" type="ORF">NDU88_002029</name>
</gene>
<proteinExistence type="predicted"/>
<comment type="caution">
    <text evidence="1">The sequence shown here is derived from an EMBL/GenBank/DDBJ whole genome shotgun (WGS) entry which is preliminary data.</text>
</comment>
<dbReference type="EMBL" id="JANPWB010000011">
    <property type="protein sequence ID" value="KAJ1123560.1"/>
    <property type="molecule type" value="Genomic_DNA"/>
</dbReference>
<dbReference type="AlphaFoldDB" id="A0AAV7PE63"/>
<evidence type="ECO:0000313" key="2">
    <source>
        <dbReference type="Proteomes" id="UP001066276"/>
    </source>
</evidence>
<reference evidence="1" key="1">
    <citation type="journal article" date="2022" name="bioRxiv">
        <title>Sequencing and chromosome-scale assembly of the giantPleurodeles waltlgenome.</title>
        <authorList>
            <person name="Brown T."/>
            <person name="Elewa A."/>
            <person name="Iarovenko S."/>
            <person name="Subramanian E."/>
            <person name="Araus A.J."/>
            <person name="Petzold A."/>
            <person name="Susuki M."/>
            <person name="Suzuki K.-i.T."/>
            <person name="Hayashi T."/>
            <person name="Toyoda A."/>
            <person name="Oliveira C."/>
            <person name="Osipova E."/>
            <person name="Leigh N.D."/>
            <person name="Simon A."/>
            <person name="Yun M.H."/>
        </authorList>
    </citation>
    <scope>NUCLEOTIDE SEQUENCE</scope>
    <source>
        <strain evidence="1">20211129_DDA</strain>
        <tissue evidence="1">Liver</tissue>
    </source>
</reference>
<protein>
    <submittedName>
        <fullName evidence="1">Uncharacterized protein</fullName>
    </submittedName>
</protein>